<dbReference type="Proteomes" id="UP000178435">
    <property type="component" value="Unassembled WGS sequence"/>
</dbReference>
<dbReference type="InterPro" id="IPR010827">
    <property type="entry name" value="BamA/TamA_POTRA"/>
</dbReference>
<dbReference type="GO" id="GO:0071709">
    <property type="term" value="P:membrane assembly"/>
    <property type="evidence" value="ECO:0007669"/>
    <property type="project" value="InterPro"/>
</dbReference>
<keyword evidence="5" id="KW-0677">Repeat</keyword>
<evidence type="ECO:0000313" key="11">
    <source>
        <dbReference type="EMBL" id="OGL46263.1"/>
    </source>
</evidence>
<evidence type="ECO:0000256" key="9">
    <source>
        <dbReference type="SAM" id="SignalP"/>
    </source>
</evidence>
<dbReference type="InterPro" id="IPR039910">
    <property type="entry name" value="D15-like"/>
</dbReference>
<dbReference type="PANTHER" id="PTHR12815:SF47">
    <property type="entry name" value="TRANSLOCATION AND ASSEMBLY MODULE SUBUNIT TAMA"/>
    <property type="match status" value="1"/>
</dbReference>
<protein>
    <recommendedName>
        <fullName evidence="8">Outer membrane protein assembly factor BamA</fullName>
    </recommendedName>
</protein>
<dbReference type="HAMAP" id="MF_01430">
    <property type="entry name" value="OM_assembly_BamA"/>
    <property type="match status" value="1"/>
</dbReference>
<feature type="chain" id="PRO_5009532303" description="Outer membrane protein assembly factor BamA" evidence="9">
    <location>
        <begin position="29"/>
        <end position="763"/>
    </location>
</feature>
<dbReference type="Pfam" id="PF01103">
    <property type="entry name" value="Omp85"/>
    <property type="match status" value="1"/>
</dbReference>
<gene>
    <name evidence="11" type="ORF">A2149_02765</name>
</gene>
<evidence type="ECO:0000256" key="4">
    <source>
        <dbReference type="ARBA" id="ARBA00022729"/>
    </source>
</evidence>
<dbReference type="Pfam" id="PF07244">
    <property type="entry name" value="POTRA"/>
    <property type="match status" value="5"/>
</dbReference>
<organism evidence="11 12">
    <name type="scientific">Candidatus Schekmanbacteria bacterium RBG_16_38_11</name>
    <dbReference type="NCBI Taxonomy" id="1817880"/>
    <lineage>
        <taxon>Bacteria</taxon>
        <taxon>Candidatus Schekmaniibacteriota</taxon>
    </lineage>
</organism>
<evidence type="ECO:0000256" key="2">
    <source>
        <dbReference type="ARBA" id="ARBA00022452"/>
    </source>
</evidence>
<dbReference type="InterPro" id="IPR023707">
    <property type="entry name" value="OM_assembly_BamA"/>
</dbReference>
<sequence>MHGRIHLLKKFLMILAALVVSVNFNANADTAKNSKDKIIEIRVQGNRKIETLTILSKIESKVGSPFLPERVSKDIDSIFSLGFFKDVQVDSKKVPEGIILTFIVSEKPIIKSVSIKGNKVIDTDKIKKEITLVIDTILSRKEIENSIKKIKALYQGEGYYLAEITQQQKPLPKNGVEVIFNIKEGNKVTLKRIIIEGNKAFTDKQIKDVMETKEDWIFAWATSAGDFKEDVFKKDLQKIDSFYQDNGYIEVEIGEPRIEFSSDKLNMYLIIPVKEGRQFKVGRIDIQGNTLFSDKEVADILGFKRGSVFNRGKLESGIIALSDLHAQKGYLFADIIPMRKFPKDLPIINLNVNIEKGEKYYVGRIDITGNYKTRDKVIRRELTIAEGDPINSLQLRQSREDIYALGFFNDIKVKTKRGEGRKTLDLDMNVEERPTGSLTFGGGFSSAENLVGIVSVSEDNLFGRGWRVSVSGQLSTRATQFDLSFTNPWLLDKPISAGIDLYNRRAEDFSREFSRMETGARLRFGFRLVERVWAFIAPKYSKEKIFDIATDASSLIKEFKGTNETRSILYSLTRDTRNHPLFPTSGTRYEISYEHAGAALGGDIYFYRMLVDASKYFPMWWDTSFLLHGGAGYVDSYYGRTVPEFERFKLGGARTVRGFKNEEIGPEDKRGNNIGGNKEVVFNAEYIIPVLPQTFQFITFFDAGGAVLNSQSFSSGNIRKSVGIGVRLFLPIGPVRIDFGYKLDRKKGESPTQFHFGVGGQFY</sequence>
<evidence type="ECO:0000256" key="8">
    <source>
        <dbReference type="NCBIfam" id="TIGR03303"/>
    </source>
</evidence>
<feature type="domain" description="POTRA" evidence="10">
    <location>
        <begin position="188"/>
        <end position="276"/>
    </location>
</feature>
<feature type="domain" description="POTRA" evidence="10">
    <location>
        <begin position="360"/>
        <end position="433"/>
    </location>
</feature>
<dbReference type="NCBIfam" id="TIGR03303">
    <property type="entry name" value="OM_YaeT"/>
    <property type="match status" value="1"/>
</dbReference>
<keyword evidence="7" id="KW-0998">Cell outer membrane</keyword>
<evidence type="ECO:0000256" key="6">
    <source>
        <dbReference type="ARBA" id="ARBA00023136"/>
    </source>
</evidence>
<comment type="subcellular location">
    <subcellularLocation>
        <location evidence="1">Membrane</location>
    </subcellularLocation>
</comment>
<keyword evidence="6" id="KW-0472">Membrane</keyword>
<keyword evidence="3" id="KW-0812">Transmembrane</keyword>
<feature type="signal peptide" evidence="9">
    <location>
        <begin position="1"/>
        <end position="28"/>
    </location>
</feature>
<dbReference type="PIRSF" id="PIRSF006076">
    <property type="entry name" value="OM_assembly_OMP85"/>
    <property type="match status" value="1"/>
</dbReference>
<comment type="caution">
    <text evidence="11">The sequence shown here is derived from an EMBL/GenBank/DDBJ whole genome shotgun (WGS) entry which is preliminary data.</text>
</comment>
<feature type="domain" description="POTRA" evidence="10">
    <location>
        <begin position="108"/>
        <end position="185"/>
    </location>
</feature>
<dbReference type="InterPro" id="IPR034746">
    <property type="entry name" value="POTRA"/>
</dbReference>
<evidence type="ECO:0000259" key="10">
    <source>
        <dbReference type="PROSITE" id="PS51779"/>
    </source>
</evidence>
<name>A0A1F7RXL5_9BACT</name>
<evidence type="ECO:0000256" key="1">
    <source>
        <dbReference type="ARBA" id="ARBA00004370"/>
    </source>
</evidence>
<dbReference type="EMBL" id="MGDF01000055">
    <property type="protein sequence ID" value="OGL46263.1"/>
    <property type="molecule type" value="Genomic_DNA"/>
</dbReference>
<dbReference type="GO" id="GO:0009279">
    <property type="term" value="C:cell outer membrane"/>
    <property type="evidence" value="ECO:0007669"/>
    <property type="project" value="UniProtKB-UniRule"/>
</dbReference>
<reference evidence="11 12" key="1">
    <citation type="journal article" date="2016" name="Nat. Commun.">
        <title>Thousands of microbial genomes shed light on interconnected biogeochemical processes in an aquifer system.</title>
        <authorList>
            <person name="Anantharaman K."/>
            <person name="Brown C.T."/>
            <person name="Hug L.A."/>
            <person name="Sharon I."/>
            <person name="Castelle C.J."/>
            <person name="Probst A.J."/>
            <person name="Thomas B.C."/>
            <person name="Singh A."/>
            <person name="Wilkins M.J."/>
            <person name="Karaoz U."/>
            <person name="Brodie E.L."/>
            <person name="Williams K.H."/>
            <person name="Hubbard S.S."/>
            <person name="Banfield J.F."/>
        </authorList>
    </citation>
    <scope>NUCLEOTIDE SEQUENCE [LARGE SCALE GENOMIC DNA]</scope>
</reference>
<dbReference type="PROSITE" id="PS51779">
    <property type="entry name" value="POTRA"/>
    <property type="match status" value="4"/>
</dbReference>
<dbReference type="Gene3D" id="3.10.20.310">
    <property type="entry name" value="membrane protein fhac"/>
    <property type="match status" value="5"/>
</dbReference>
<evidence type="ECO:0000256" key="7">
    <source>
        <dbReference type="ARBA" id="ARBA00023237"/>
    </source>
</evidence>
<dbReference type="Gene3D" id="2.40.160.50">
    <property type="entry name" value="membrane protein fhac: a member of the omp85/tpsb transporter family"/>
    <property type="match status" value="1"/>
</dbReference>
<keyword evidence="4 9" id="KW-0732">Signal</keyword>
<proteinExistence type="inferred from homology"/>
<evidence type="ECO:0000256" key="3">
    <source>
        <dbReference type="ARBA" id="ARBA00022692"/>
    </source>
</evidence>
<dbReference type="AlphaFoldDB" id="A0A1F7RXL5"/>
<evidence type="ECO:0000256" key="5">
    <source>
        <dbReference type="ARBA" id="ARBA00022737"/>
    </source>
</evidence>
<feature type="domain" description="POTRA" evidence="10">
    <location>
        <begin position="279"/>
        <end position="357"/>
    </location>
</feature>
<accession>A0A1F7RXL5</accession>
<keyword evidence="2" id="KW-1134">Transmembrane beta strand</keyword>
<dbReference type="PANTHER" id="PTHR12815">
    <property type="entry name" value="SORTING AND ASSEMBLY MACHINERY SAMM50 PROTEIN FAMILY MEMBER"/>
    <property type="match status" value="1"/>
</dbReference>
<dbReference type="InterPro" id="IPR000184">
    <property type="entry name" value="Bac_surfAg_D15"/>
</dbReference>
<evidence type="ECO:0000313" key="12">
    <source>
        <dbReference type="Proteomes" id="UP000178435"/>
    </source>
</evidence>